<dbReference type="CDD" id="cd04043">
    <property type="entry name" value="C2_Munc13_fungal"/>
    <property type="match status" value="1"/>
</dbReference>
<feature type="domain" description="MHD2" evidence="4">
    <location>
        <begin position="1162"/>
        <end position="1284"/>
    </location>
</feature>
<dbReference type="PANTHER" id="PTHR47263:SF1">
    <property type="entry name" value="C2 DOMAIN PROTEIN (AFU_ORTHOLOGUE AFUA_7G02350)"/>
    <property type="match status" value="1"/>
</dbReference>
<dbReference type="InterPro" id="IPR014770">
    <property type="entry name" value="Munc13_1"/>
</dbReference>
<gene>
    <name evidence="5" type="ORF">MHUMG1_02029</name>
</gene>
<dbReference type="EMBL" id="JACEFI010000002">
    <property type="protein sequence ID" value="KAH0601028.1"/>
    <property type="molecule type" value="Genomic_DNA"/>
</dbReference>
<dbReference type="InterPro" id="IPR000008">
    <property type="entry name" value="C2_dom"/>
</dbReference>
<proteinExistence type="predicted"/>
<dbReference type="Pfam" id="PF06292">
    <property type="entry name" value="MUN"/>
    <property type="match status" value="1"/>
</dbReference>
<evidence type="ECO:0000256" key="1">
    <source>
        <dbReference type="SAM" id="MobiDB-lite"/>
    </source>
</evidence>
<dbReference type="InterPro" id="IPR014772">
    <property type="entry name" value="Munc13_dom-2"/>
</dbReference>
<evidence type="ECO:0008006" key="7">
    <source>
        <dbReference type="Google" id="ProtNLM"/>
    </source>
</evidence>
<reference evidence="5 6" key="1">
    <citation type="submission" date="2020-07" db="EMBL/GenBank/DDBJ databases">
        <title>Metarhizium humberi genome.</title>
        <authorList>
            <person name="Lysoe E."/>
        </authorList>
    </citation>
    <scope>NUCLEOTIDE SEQUENCE [LARGE SCALE GENOMIC DNA]</scope>
    <source>
        <strain evidence="5 6">ESALQ1638</strain>
    </source>
</reference>
<dbReference type="PROSITE" id="PS51259">
    <property type="entry name" value="MHD2"/>
    <property type="match status" value="1"/>
</dbReference>
<dbReference type="Gene3D" id="1.10.357.50">
    <property type="match status" value="1"/>
</dbReference>
<evidence type="ECO:0000313" key="6">
    <source>
        <dbReference type="Proteomes" id="UP000764110"/>
    </source>
</evidence>
<dbReference type="SMART" id="SM00239">
    <property type="entry name" value="C2"/>
    <property type="match status" value="1"/>
</dbReference>
<dbReference type="Proteomes" id="UP000764110">
    <property type="component" value="Unassembled WGS sequence"/>
</dbReference>
<keyword evidence="6" id="KW-1185">Reference proteome</keyword>
<dbReference type="InterPro" id="IPR035892">
    <property type="entry name" value="C2_domain_sf"/>
</dbReference>
<evidence type="ECO:0000259" key="2">
    <source>
        <dbReference type="PROSITE" id="PS50004"/>
    </source>
</evidence>
<dbReference type="PROSITE" id="PS50004">
    <property type="entry name" value="C2"/>
    <property type="match status" value="1"/>
</dbReference>
<name>A0A9P8MIF4_9HYPO</name>
<dbReference type="PROSITE" id="PS51258">
    <property type="entry name" value="MHD1"/>
    <property type="match status" value="1"/>
</dbReference>
<evidence type="ECO:0000313" key="5">
    <source>
        <dbReference type="EMBL" id="KAH0601028.1"/>
    </source>
</evidence>
<dbReference type="InterPro" id="IPR010439">
    <property type="entry name" value="MUN_dom"/>
</dbReference>
<accession>A0A9P8MIF4</accession>
<dbReference type="PANTHER" id="PTHR47263">
    <property type="entry name" value="ADENYLATE CYCLASE ACTIVATION PROTEIN GIT1"/>
    <property type="match status" value="1"/>
</dbReference>
<dbReference type="Gene3D" id="1.20.58.1100">
    <property type="match status" value="1"/>
</dbReference>
<organism evidence="5 6">
    <name type="scientific">Metarhizium humberi</name>
    <dbReference type="NCBI Taxonomy" id="2596975"/>
    <lineage>
        <taxon>Eukaryota</taxon>
        <taxon>Fungi</taxon>
        <taxon>Dikarya</taxon>
        <taxon>Ascomycota</taxon>
        <taxon>Pezizomycotina</taxon>
        <taxon>Sordariomycetes</taxon>
        <taxon>Hypocreomycetidae</taxon>
        <taxon>Hypocreales</taxon>
        <taxon>Clavicipitaceae</taxon>
        <taxon>Metarhizium</taxon>
    </lineage>
</organism>
<evidence type="ECO:0000259" key="3">
    <source>
        <dbReference type="PROSITE" id="PS51258"/>
    </source>
</evidence>
<feature type="domain" description="MHD1" evidence="3">
    <location>
        <begin position="753"/>
        <end position="879"/>
    </location>
</feature>
<dbReference type="SUPFAM" id="SSF49562">
    <property type="entry name" value="C2 domain (Calcium/lipid-binding domain, CaLB)"/>
    <property type="match status" value="1"/>
</dbReference>
<protein>
    <recommendedName>
        <fullName evidence="7">C2 domain containing protein</fullName>
    </recommendedName>
</protein>
<sequence>MQNATNCPPSRLPERLLSSHVVFAGHDLVHRALHWAATRSLILNTNDVTTDTTTTTTMSTSSRRSFTPNRRVKSSSRDIARSRASSRAALRPQHFVVEHEEARSFALRTAYLHYLLQPRAKRKQYVPAPKPPARSHSSVGQLVQEYISGNSTSLKLPSGFPTQLLDRVGGVVRGSEPLPGFSDAAVKRSFAEAYTAFSEKNFRRTIEKERKFEPLVLMFYSSATKAAQKGKAPDDDSWKLLPDRHLAMFVRLATNILREHGHDRDRADLLSRLTSLEKKLLTNDQNLVDSAQDGKGKTIEVVVPLSYDVKDMPMVQVVAAIFGMSLSEVQSEINQHRQAWTEEAALKDLKSYQHRLNTNMAGVLRSQDFDVEDAFAEWKKSESPHLSQMMLDILTARPELAKTSSSSYEKQLPSRPQSMIGTDQAYADLSRVISAPDGGINAFDPAVSLANLSIGCEPGGIRAVEETIYTFIPPEPREFYKYILQHAVTFDQLHADPALEYKPLSKQSVDLLTELCVRWRIPQFSRLITLLEVAARKFLDQEIVPEELDAIFDFVKSPMPEVRKPPHITHYATPLSDIETSRWTMHDFAVYQQTFHSLHDALLRELYELMEQCYDSKPPNIAAVMFLLENHIGGDPMFSPRPNALAEFSEHLAQGLCQRAADVYRDYMQKEIPAHKEEWDFAHVIQLGKSVTKLCDRIRKRYKNNMEIMGVNPLSILVQEVFPSFEKDAVAIIETIMRGADEVGEELPIRDGFDLYKELVAIRRIHVESLDGVPFEFDIEDILVEFVWRFIRAAEEKVNGYVDEAIKKDEFRVRAQGAEQIPLDSERHSVSVIDLFRILNQTVDQVVSLGWNNDEHYARFMTSLARTVATAVGRYCEVVEQKFAKEMDRPSAEEVAAQSRTTQEKWMQYAKDAWSNKEKIEPFQFYAESFVKLNNVEFAMQELDKLEKSMNSEACATLLEKIDGPKKKVRKPSKYTFTIKVVEAEDLKACDANGLSDPYVVFGDEYQKRLHKTRIIYKNLNPRWDESFDITVQGPVNVIATIWDYDTFGDHDYVGRTSLKLDPVHFGDYLPREFWLDLDSQGRLLIRVSMEGERDDIEFHFGKAFRHLKRTERDMLTQQINDTLSLETLRNLLGIGGIGASMTSLWKKRASTAATVTPSQIEGALARLFTYFDENFAIMKQTLTDATMIAVMTRLWKEVLMTIENLLVPPMSDKPSAKKPLSRRELDVVYYWLEMLFNFFNARDEQSGEQLGVPAEVLKSPKWHELASLNFFYFEDSGNLIRESERMASATAQRAQQALLQQTPQQNRMSAPASFGASFGGAGAFASMGTIRRGKSIMMNRNLGTMRKAKEAKRREAQADPSDDMILRILRMRPEAAKYLKERHRQRERQAATVAAALIVRNSVTQGWRPGGAFGAGQFGAGQFGRSNLPRR</sequence>
<dbReference type="Gene3D" id="2.60.40.150">
    <property type="entry name" value="C2 domain"/>
    <property type="match status" value="1"/>
</dbReference>
<dbReference type="InterPro" id="IPR052811">
    <property type="entry name" value="Glucose_resp_signaling"/>
</dbReference>
<evidence type="ECO:0000259" key="4">
    <source>
        <dbReference type="PROSITE" id="PS51259"/>
    </source>
</evidence>
<dbReference type="Pfam" id="PF00168">
    <property type="entry name" value="C2"/>
    <property type="match status" value="1"/>
</dbReference>
<feature type="compositionally biased region" description="Low complexity" evidence="1">
    <location>
        <begin position="50"/>
        <end position="67"/>
    </location>
</feature>
<comment type="caution">
    <text evidence="5">The sequence shown here is derived from an EMBL/GenBank/DDBJ whole genome shotgun (WGS) entry which is preliminary data.</text>
</comment>
<feature type="domain" description="C2" evidence="2">
    <location>
        <begin position="958"/>
        <end position="1076"/>
    </location>
</feature>
<feature type="region of interest" description="Disordered" evidence="1">
    <location>
        <begin position="50"/>
        <end position="85"/>
    </location>
</feature>